<dbReference type="EMBL" id="ACJM01000013">
    <property type="protein sequence ID" value="EEG76789.1"/>
    <property type="molecule type" value="Genomic_DNA"/>
</dbReference>
<keyword evidence="1" id="KW-0812">Transmembrane</keyword>
<accession>C0GIX5</accession>
<evidence type="ECO:0000313" key="2">
    <source>
        <dbReference type="EMBL" id="EEG76789.1"/>
    </source>
</evidence>
<dbReference type="STRING" id="555088.DealDRAFT_2434"/>
<keyword evidence="1" id="KW-1133">Transmembrane helix</keyword>
<keyword evidence="3" id="KW-1185">Reference proteome</keyword>
<feature type="transmembrane region" description="Helical" evidence="1">
    <location>
        <begin position="45"/>
        <end position="68"/>
    </location>
</feature>
<sequence length="106" mass="11787">MTALMFILFLLALSLLLRVQNKKRLTQEVPEHAKPSPFSQALQDLIATAGGIYLSLVLLVSFLQMDVADKWNIYGIKMEPLAFLALLFSVVQPLLLQVMDKIKGGS</sequence>
<feature type="transmembrane region" description="Helical" evidence="1">
    <location>
        <begin position="80"/>
        <end position="99"/>
    </location>
</feature>
<reference evidence="2 3" key="1">
    <citation type="submission" date="2009-02" db="EMBL/GenBank/DDBJ databases">
        <title>Sequencing of the draft genome and assembly of Dethiobacter alkaliphilus AHT 1.</title>
        <authorList>
            <consortium name="US DOE Joint Genome Institute (JGI-PGF)"/>
            <person name="Lucas S."/>
            <person name="Copeland A."/>
            <person name="Lapidus A."/>
            <person name="Glavina del Rio T."/>
            <person name="Dalin E."/>
            <person name="Tice H."/>
            <person name="Bruce D."/>
            <person name="Goodwin L."/>
            <person name="Pitluck S."/>
            <person name="Larimer F."/>
            <person name="Land M.L."/>
            <person name="Hauser L."/>
            <person name="Muyzer G."/>
        </authorList>
    </citation>
    <scope>NUCLEOTIDE SEQUENCE [LARGE SCALE GENOMIC DNA]</scope>
    <source>
        <strain evidence="2 3">AHT 1</strain>
    </source>
</reference>
<evidence type="ECO:0000313" key="3">
    <source>
        <dbReference type="Proteomes" id="UP000006443"/>
    </source>
</evidence>
<organism evidence="2 3">
    <name type="scientific">Dethiobacter alkaliphilus AHT 1</name>
    <dbReference type="NCBI Taxonomy" id="555088"/>
    <lineage>
        <taxon>Bacteria</taxon>
        <taxon>Bacillati</taxon>
        <taxon>Bacillota</taxon>
        <taxon>Dethiobacteria</taxon>
        <taxon>Dethiobacterales</taxon>
        <taxon>Dethiobacteraceae</taxon>
        <taxon>Dethiobacter</taxon>
    </lineage>
</organism>
<protein>
    <submittedName>
        <fullName evidence="2">Uncharacterized protein</fullName>
    </submittedName>
</protein>
<name>C0GIX5_DETAL</name>
<proteinExistence type="predicted"/>
<dbReference type="Proteomes" id="UP000006443">
    <property type="component" value="Unassembled WGS sequence"/>
</dbReference>
<dbReference type="eggNOG" id="ENOG50333MZ">
    <property type="taxonomic scope" value="Bacteria"/>
</dbReference>
<keyword evidence="1" id="KW-0472">Membrane</keyword>
<gene>
    <name evidence="2" type="ORF">DealDRAFT_2434</name>
</gene>
<evidence type="ECO:0000256" key="1">
    <source>
        <dbReference type="SAM" id="Phobius"/>
    </source>
</evidence>
<dbReference type="AlphaFoldDB" id="C0GIX5"/>
<comment type="caution">
    <text evidence="2">The sequence shown here is derived from an EMBL/GenBank/DDBJ whole genome shotgun (WGS) entry which is preliminary data.</text>
</comment>